<dbReference type="RefSeq" id="WP_369609697.1">
    <property type="nucleotide sequence ID" value="NZ_AP031322.1"/>
</dbReference>
<dbReference type="InterPro" id="IPR032466">
    <property type="entry name" value="Metal_Hydrolase"/>
</dbReference>
<dbReference type="Gene3D" id="3.20.20.140">
    <property type="entry name" value="Metal-dependent hydrolases"/>
    <property type="match status" value="1"/>
</dbReference>
<organism evidence="1">
    <name type="scientific">Sulfurisphaera javensis</name>
    <dbReference type="NCBI Taxonomy" id="2049879"/>
    <lineage>
        <taxon>Archaea</taxon>
        <taxon>Thermoproteota</taxon>
        <taxon>Thermoprotei</taxon>
        <taxon>Sulfolobales</taxon>
        <taxon>Sulfolobaceae</taxon>
        <taxon>Sulfurisphaera</taxon>
    </lineage>
</organism>
<proteinExistence type="predicted"/>
<dbReference type="KEGG" id="sjv:SJAV_21050"/>
<dbReference type="GeneID" id="92355057"/>
<dbReference type="EMBL" id="AP031322">
    <property type="protein sequence ID" value="BFH74161.1"/>
    <property type="molecule type" value="Genomic_DNA"/>
</dbReference>
<evidence type="ECO:0000313" key="1">
    <source>
        <dbReference type="EMBL" id="BFH74161.1"/>
    </source>
</evidence>
<name>A0AAT9GTR4_9CREN</name>
<reference evidence="1" key="1">
    <citation type="submission" date="2024-03" db="EMBL/GenBank/DDBJ databases">
        <title>Complete genome sequence of Sulfurisphaera javensis strain KD-1.</title>
        <authorList>
            <person name="Sakai H."/>
            <person name="Nur N."/>
            <person name="Suwanto A."/>
            <person name="Kurosawa N."/>
        </authorList>
    </citation>
    <scope>NUCLEOTIDE SEQUENCE</scope>
    <source>
        <strain evidence="1">KD-1</strain>
    </source>
</reference>
<accession>A0AAT9GTR4</accession>
<dbReference type="SUPFAM" id="SSF51556">
    <property type="entry name" value="Metallo-dependent hydrolases"/>
    <property type="match status" value="1"/>
</dbReference>
<sequence>MRKVIDSLTYYGIKLYSYVKELRLSYENFEIEKIVLNPLYKYSCQCCVDGFYQQYLWSKGRDYVIRLGIYNPKCRVPPEIELGRQYDHEIRGIVLHPNHHGFSLLDKKLEYVYEFAEYHDLPLVIHSPNEREIKKVLEYKVTIIVVSSSNNFSLSIPNVYYIKDKPLNERDIYGSGSPYNNKDLIESLKENSSFYNERSFYYLAKELFDKN</sequence>
<gene>
    <name evidence="1" type="ORF">SJAV_21050</name>
</gene>
<protein>
    <submittedName>
        <fullName evidence="1">Uncharacterized protein</fullName>
    </submittedName>
</protein>
<dbReference type="AlphaFoldDB" id="A0AAT9GTR4"/>